<dbReference type="PANTHER" id="PTHR34145">
    <property type="entry name" value="OS02G0105600 PROTEIN"/>
    <property type="match status" value="1"/>
</dbReference>
<sequence>MPASMDSPSPKRLRSKNEDESADKDRISCLPDDVVGSILSLLRSREAQATCLLSRRWRHLSTCQVTNLDFDWSNLLDEMKGNPELAEKERARYVAWVDNSHIDRWIRFALTKRVKILKLDFEPTCEKDLRRDCDPSRLPYPLGHEILMDVDIGCSRRAPGQSNFGWNSSSSWHVGFKYLEELGRITKKVLNLLQSVEEELIEQLLVNCPVLERLVLEHSPTLNRLRVSGQSLKLKYLCIAYCKDLDRVEIYDTGLVSFTFMGCEIPLCLDKLPQLSEVFIRKSHSVLVHKTLS</sequence>
<keyword evidence="5" id="KW-1185">Reference proteome</keyword>
<dbReference type="InterPro" id="IPR055357">
    <property type="entry name" value="LRR_At1g61320_AtMIF1"/>
</dbReference>
<dbReference type="AlphaFoldDB" id="A0ABD3LWJ3"/>
<evidence type="ECO:0000313" key="5">
    <source>
        <dbReference type="Proteomes" id="UP001634007"/>
    </source>
</evidence>
<dbReference type="Pfam" id="PF00646">
    <property type="entry name" value="F-box"/>
    <property type="match status" value="1"/>
</dbReference>
<accession>A0ABD3LWJ3</accession>
<dbReference type="SUPFAM" id="SSF81383">
    <property type="entry name" value="F-box domain"/>
    <property type="match status" value="1"/>
</dbReference>
<dbReference type="Proteomes" id="UP001634007">
    <property type="component" value="Unassembled WGS sequence"/>
</dbReference>
<evidence type="ECO:0000259" key="2">
    <source>
        <dbReference type="Pfam" id="PF00646"/>
    </source>
</evidence>
<reference evidence="4 5" key="1">
    <citation type="submission" date="2024-11" db="EMBL/GenBank/DDBJ databases">
        <title>Chromosome-level genome assembly of Eucalyptus globulus Labill. provides insights into its genome evolution.</title>
        <authorList>
            <person name="Li X."/>
        </authorList>
    </citation>
    <scope>NUCLEOTIDE SEQUENCE [LARGE SCALE GENOMIC DNA]</scope>
    <source>
        <strain evidence="4">CL2024</strain>
        <tissue evidence="4">Fresh tender leaves</tissue>
    </source>
</reference>
<gene>
    <name evidence="4" type="ORF">ACJRO7_001970</name>
</gene>
<protein>
    <recommendedName>
        <fullName evidence="6">F-box domain-containing protein</fullName>
    </recommendedName>
</protein>
<dbReference type="Gene3D" id="1.20.1280.50">
    <property type="match status" value="1"/>
</dbReference>
<evidence type="ECO:0008006" key="6">
    <source>
        <dbReference type="Google" id="ProtNLM"/>
    </source>
</evidence>
<dbReference type="EMBL" id="JBJKBG010000001">
    <property type="protein sequence ID" value="KAL3754796.1"/>
    <property type="molecule type" value="Genomic_DNA"/>
</dbReference>
<organism evidence="4 5">
    <name type="scientific">Eucalyptus globulus</name>
    <name type="common">Tasmanian blue gum</name>
    <dbReference type="NCBI Taxonomy" id="34317"/>
    <lineage>
        <taxon>Eukaryota</taxon>
        <taxon>Viridiplantae</taxon>
        <taxon>Streptophyta</taxon>
        <taxon>Embryophyta</taxon>
        <taxon>Tracheophyta</taxon>
        <taxon>Spermatophyta</taxon>
        <taxon>Magnoliopsida</taxon>
        <taxon>eudicotyledons</taxon>
        <taxon>Gunneridae</taxon>
        <taxon>Pentapetalae</taxon>
        <taxon>rosids</taxon>
        <taxon>malvids</taxon>
        <taxon>Myrtales</taxon>
        <taxon>Myrtaceae</taxon>
        <taxon>Myrtoideae</taxon>
        <taxon>Eucalypteae</taxon>
        <taxon>Eucalyptus</taxon>
    </lineage>
</organism>
<evidence type="ECO:0000313" key="4">
    <source>
        <dbReference type="EMBL" id="KAL3754796.1"/>
    </source>
</evidence>
<feature type="domain" description="F-box" evidence="2">
    <location>
        <begin position="27"/>
        <end position="61"/>
    </location>
</feature>
<evidence type="ECO:0000259" key="3">
    <source>
        <dbReference type="Pfam" id="PF23622"/>
    </source>
</evidence>
<proteinExistence type="predicted"/>
<dbReference type="PANTHER" id="PTHR34145:SF68">
    <property type="entry name" value="FBD DOMAIN-CONTAINING PROTEIN"/>
    <property type="match status" value="1"/>
</dbReference>
<comment type="caution">
    <text evidence="4">The sequence shown here is derived from an EMBL/GenBank/DDBJ whole genome shotgun (WGS) entry which is preliminary data.</text>
</comment>
<name>A0ABD3LWJ3_EUCGL</name>
<dbReference type="InterPro" id="IPR036047">
    <property type="entry name" value="F-box-like_dom_sf"/>
</dbReference>
<dbReference type="InterPro" id="IPR001810">
    <property type="entry name" value="F-box_dom"/>
</dbReference>
<dbReference type="Pfam" id="PF23622">
    <property type="entry name" value="LRR_At1g61320_AtMIF1"/>
    <property type="match status" value="1"/>
</dbReference>
<evidence type="ECO:0000256" key="1">
    <source>
        <dbReference type="SAM" id="MobiDB-lite"/>
    </source>
</evidence>
<feature type="domain" description="At1g61320/AtMIF1 LRR" evidence="3">
    <location>
        <begin position="183"/>
        <end position="287"/>
    </location>
</feature>
<feature type="compositionally biased region" description="Basic and acidic residues" evidence="1">
    <location>
        <begin position="15"/>
        <end position="24"/>
    </location>
</feature>
<feature type="region of interest" description="Disordered" evidence="1">
    <location>
        <begin position="1"/>
        <end position="24"/>
    </location>
</feature>
<dbReference type="InterPro" id="IPR053772">
    <property type="entry name" value="At1g61320/At1g61330-like"/>
</dbReference>